<dbReference type="GO" id="GO:0005634">
    <property type="term" value="C:nucleus"/>
    <property type="evidence" value="ECO:0007669"/>
    <property type="project" value="UniProtKB-SubCell"/>
</dbReference>
<keyword evidence="2" id="KW-0677">Repeat</keyword>
<dbReference type="Gene3D" id="1.10.10.60">
    <property type="entry name" value="Homeodomain-like"/>
    <property type="match status" value="2"/>
</dbReference>
<gene>
    <name evidence="9" type="ORF">TanjilG_19423</name>
</gene>
<dbReference type="FunFam" id="1.10.10.60:FF:000061">
    <property type="entry name" value="Trihelix transcription factor GT-2"/>
    <property type="match status" value="1"/>
</dbReference>
<comment type="subcellular location">
    <subcellularLocation>
        <location evidence="1">Nucleus</location>
    </subcellularLocation>
</comment>
<feature type="domain" description="Myb-like" evidence="8">
    <location>
        <begin position="394"/>
        <end position="454"/>
    </location>
</feature>
<keyword evidence="4" id="KW-0238">DNA-binding</keyword>
<dbReference type="EMBL" id="CM007371">
    <property type="protein sequence ID" value="OIW01497.1"/>
    <property type="molecule type" value="Genomic_DNA"/>
</dbReference>
<evidence type="ECO:0000313" key="9">
    <source>
        <dbReference type="EMBL" id="OIW01497.1"/>
    </source>
</evidence>
<evidence type="ECO:0000256" key="7">
    <source>
        <dbReference type="SAM" id="MobiDB-lite"/>
    </source>
</evidence>
<dbReference type="AlphaFoldDB" id="A0A4P1R4P7"/>
<feature type="compositionally biased region" description="Low complexity" evidence="7">
    <location>
        <begin position="232"/>
        <end position="246"/>
    </location>
</feature>
<evidence type="ECO:0000256" key="5">
    <source>
        <dbReference type="ARBA" id="ARBA00023163"/>
    </source>
</evidence>
<feature type="compositionally biased region" description="Polar residues" evidence="7">
    <location>
        <begin position="211"/>
        <end position="221"/>
    </location>
</feature>
<keyword evidence="3" id="KW-0805">Transcription regulation</keyword>
<dbReference type="PANTHER" id="PTHR21654">
    <property type="entry name" value="FI21293P1"/>
    <property type="match status" value="1"/>
</dbReference>
<dbReference type="GO" id="GO:0003677">
    <property type="term" value="F:DNA binding"/>
    <property type="evidence" value="ECO:0007669"/>
    <property type="project" value="UniProtKB-KW"/>
</dbReference>
<evidence type="ECO:0000256" key="4">
    <source>
        <dbReference type="ARBA" id="ARBA00023125"/>
    </source>
</evidence>
<dbReference type="CDD" id="cd12203">
    <property type="entry name" value="GT1"/>
    <property type="match status" value="1"/>
</dbReference>
<dbReference type="GO" id="GO:0006355">
    <property type="term" value="P:regulation of DNA-templated transcription"/>
    <property type="evidence" value="ECO:0007669"/>
    <property type="project" value="UniProtKB-ARBA"/>
</dbReference>
<proteinExistence type="predicted"/>
<dbReference type="Proteomes" id="UP000188354">
    <property type="component" value="Chromosome LG11"/>
</dbReference>
<dbReference type="SMART" id="SM00717">
    <property type="entry name" value="SANT"/>
    <property type="match status" value="2"/>
</dbReference>
<accession>A0A4P1R4P7</accession>
<evidence type="ECO:0000256" key="2">
    <source>
        <dbReference type="ARBA" id="ARBA00022737"/>
    </source>
</evidence>
<dbReference type="OrthoDB" id="1919525at2759"/>
<dbReference type="STRING" id="3871.A0A4P1R4P7"/>
<feature type="domain" description="Myb-like" evidence="8">
    <location>
        <begin position="106"/>
        <end position="164"/>
    </location>
</feature>
<dbReference type="PANTHER" id="PTHR21654:SF63">
    <property type="entry name" value="MYB-LIKE DOMAIN-CONTAINING PROTEIN"/>
    <property type="match status" value="1"/>
</dbReference>
<sequence length="460" mass="53606">MEDLRQLISPSTHVCCKPNFPEPLLSTHHCTKAVTASQSNSYDPTMVSHSFYSPGLTQFSHDYSSSTMIPTTNTTIAAITGSDHDATACFSLKETGWLGFDAGNKRWPRQETLSLIEIRSRMNSKFRETSHKGPLWNDISRIMMEEYGYERSGKKCKEKFENLYKYYKKTSKEGRHDGKRYRFFNHLQAIYGEIQTNTHARNIHIVHETPSSINNQTSDVFSNHKGSDQRLSLSKSSSEFETSSSENNEESISEIALIMEKEHKRQSNGRVRRKSLRVIVEEVVESCMRKIIEAQDSWMEKVLSVVEQREKEMMYKEDERKKKETMVFDKKVHELRAKERAWVEARDAALMEVVKKHSGREFEAELFIEEAQDYKNKREGNDSKEYPCQGSDYRRKWTEMEISNLIQLRFGFEHRFQENGYLENGQWDDIAEKMVCLGYNKSATECMQIWDEISISLSKA</sequence>
<dbReference type="InterPro" id="IPR001005">
    <property type="entry name" value="SANT/Myb"/>
</dbReference>
<evidence type="ECO:0000259" key="8">
    <source>
        <dbReference type="PROSITE" id="PS50090"/>
    </source>
</evidence>
<evidence type="ECO:0000313" key="10">
    <source>
        <dbReference type="Proteomes" id="UP000188354"/>
    </source>
</evidence>
<reference evidence="9 10" key="1">
    <citation type="journal article" date="2017" name="Plant Biotechnol. J.">
        <title>A comprehensive draft genome sequence for lupin (Lupinus angustifolius), an emerging health food: insights into plant-microbe interactions and legume evolution.</title>
        <authorList>
            <person name="Hane J.K."/>
            <person name="Ming Y."/>
            <person name="Kamphuis L.G."/>
            <person name="Nelson M.N."/>
            <person name="Garg G."/>
            <person name="Atkins C.A."/>
            <person name="Bayer P.E."/>
            <person name="Bravo A."/>
            <person name="Bringans S."/>
            <person name="Cannon S."/>
            <person name="Edwards D."/>
            <person name="Foley R."/>
            <person name="Gao L.L."/>
            <person name="Harrison M.J."/>
            <person name="Huang W."/>
            <person name="Hurgobin B."/>
            <person name="Li S."/>
            <person name="Liu C.W."/>
            <person name="McGrath A."/>
            <person name="Morahan G."/>
            <person name="Murray J."/>
            <person name="Weller J."/>
            <person name="Jian J."/>
            <person name="Singh K.B."/>
        </authorList>
    </citation>
    <scope>NUCLEOTIDE SEQUENCE [LARGE SCALE GENOMIC DNA]</scope>
    <source>
        <strain evidence="10">cv. Tanjil</strain>
        <tissue evidence="9">Whole plant</tissue>
    </source>
</reference>
<dbReference type="Pfam" id="PF13837">
    <property type="entry name" value="Myb_DNA-bind_4"/>
    <property type="match status" value="2"/>
</dbReference>
<dbReference type="PROSITE" id="PS50090">
    <property type="entry name" value="MYB_LIKE"/>
    <property type="match status" value="2"/>
</dbReference>
<keyword evidence="5" id="KW-0804">Transcription</keyword>
<organism evidence="9 10">
    <name type="scientific">Lupinus angustifolius</name>
    <name type="common">Narrow-leaved blue lupine</name>
    <dbReference type="NCBI Taxonomy" id="3871"/>
    <lineage>
        <taxon>Eukaryota</taxon>
        <taxon>Viridiplantae</taxon>
        <taxon>Streptophyta</taxon>
        <taxon>Embryophyta</taxon>
        <taxon>Tracheophyta</taxon>
        <taxon>Spermatophyta</taxon>
        <taxon>Magnoliopsida</taxon>
        <taxon>eudicotyledons</taxon>
        <taxon>Gunneridae</taxon>
        <taxon>Pentapetalae</taxon>
        <taxon>rosids</taxon>
        <taxon>fabids</taxon>
        <taxon>Fabales</taxon>
        <taxon>Fabaceae</taxon>
        <taxon>Papilionoideae</taxon>
        <taxon>50 kb inversion clade</taxon>
        <taxon>genistoids sensu lato</taxon>
        <taxon>core genistoids</taxon>
        <taxon>Genisteae</taxon>
        <taxon>Lupinus</taxon>
    </lineage>
</organism>
<evidence type="ECO:0000256" key="1">
    <source>
        <dbReference type="ARBA" id="ARBA00004123"/>
    </source>
</evidence>
<keyword evidence="6" id="KW-0539">Nucleus</keyword>
<evidence type="ECO:0000256" key="6">
    <source>
        <dbReference type="ARBA" id="ARBA00023242"/>
    </source>
</evidence>
<feature type="region of interest" description="Disordered" evidence="7">
    <location>
        <begin position="211"/>
        <end position="247"/>
    </location>
</feature>
<dbReference type="KEGG" id="lang:109360148"/>
<evidence type="ECO:0000256" key="3">
    <source>
        <dbReference type="ARBA" id="ARBA00023015"/>
    </source>
</evidence>
<dbReference type="Gramene" id="OIW01497">
    <property type="protein sequence ID" value="OIW01497"/>
    <property type="gene ID" value="TanjilG_19423"/>
</dbReference>
<dbReference type="InterPro" id="IPR044822">
    <property type="entry name" value="Myb_DNA-bind_4"/>
</dbReference>
<keyword evidence="10" id="KW-1185">Reference proteome</keyword>
<name>A0A4P1R4P7_LUPAN</name>
<protein>
    <recommendedName>
        <fullName evidence="8">Myb-like domain-containing protein</fullName>
    </recommendedName>
</protein>